<dbReference type="InterPro" id="IPR038408">
    <property type="entry name" value="GNK2_sf"/>
</dbReference>
<feature type="domain" description="Gnk2-homologous" evidence="8">
    <location>
        <begin position="22"/>
        <end position="125"/>
    </location>
</feature>
<dbReference type="AlphaFoldDB" id="A0AAV9FKM3"/>
<dbReference type="PROSITE" id="PS00678">
    <property type="entry name" value="WD_REPEATS_1"/>
    <property type="match status" value="1"/>
</dbReference>
<feature type="compositionally biased region" description="Low complexity" evidence="7">
    <location>
        <begin position="252"/>
        <end position="261"/>
    </location>
</feature>
<feature type="repeat" description="WD" evidence="6">
    <location>
        <begin position="365"/>
        <end position="382"/>
    </location>
</feature>
<keyword evidence="3" id="KW-0732">Signal</keyword>
<dbReference type="Gene3D" id="3.30.430.20">
    <property type="entry name" value="Gnk2 domain, C-X8-C-X2-C motif"/>
    <property type="match status" value="2"/>
</dbReference>
<feature type="region of interest" description="Disordered" evidence="7">
    <location>
        <begin position="248"/>
        <end position="273"/>
    </location>
</feature>
<feature type="domain" description="Gnk2-homologous" evidence="8">
    <location>
        <begin position="131"/>
        <end position="237"/>
    </location>
</feature>
<keyword evidence="9" id="KW-0418">Kinase</keyword>
<keyword evidence="9" id="KW-0808">Transferase</keyword>
<dbReference type="InterPro" id="IPR050581">
    <property type="entry name" value="CRR_secretory_protein"/>
</dbReference>
<organism evidence="9 10">
    <name type="scientific">Acorus calamus</name>
    <name type="common">Sweet flag</name>
    <dbReference type="NCBI Taxonomy" id="4465"/>
    <lineage>
        <taxon>Eukaryota</taxon>
        <taxon>Viridiplantae</taxon>
        <taxon>Streptophyta</taxon>
        <taxon>Embryophyta</taxon>
        <taxon>Tracheophyta</taxon>
        <taxon>Spermatophyta</taxon>
        <taxon>Magnoliopsida</taxon>
        <taxon>Liliopsida</taxon>
        <taxon>Acoraceae</taxon>
        <taxon>Acorus</taxon>
    </lineage>
</organism>
<dbReference type="PANTHER" id="PTHR32411">
    <property type="entry name" value="CYSTEINE-RICH REPEAT SECRETORY PROTEIN 38-RELATED"/>
    <property type="match status" value="1"/>
</dbReference>
<name>A0AAV9FKM3_ACOCL</name>
<evidence type="ECO:0000259" key="8">
    <source>
        <dbReference type="PROSITE" id="PS51473"/>
    </source>
</evidence>
<dbReference type="InterPro" id="IPR002902">
    <property type="entry name" value="GNK2"/>
</dbReference>
<evidence type="ECO:0000313" key="9">
    <source>
        <dbReference type="EMBL" id="KAK1325177.1"/>
    </source>
</evidence>
<dbReference type="CDD" id="cd23509">
    <property type="entry name" value="Gnk2-like"/>
    <property type="match status" value="2"/>
</dbReference>
<evidence type="ECO:0000256" key="3">
    <source>
        <dbReference type="ARBA" id="ARBA00022729"/>
    </source>
</evidence>
<comment type="subcellular location">
    <subcellularLocation>
        <location evidence="1">Secreted</location>
    </subcellularLocation>
</comment>
<keyword evidence="2" id="KW-0964">Secreted</keyword>
<protein>
    <submittedName>
        <fullName evidence="9">Cysteine-rich receptor-like protein kinase 25</fullName>
    </submittedName>
</protein>
<dbReference type="InterPro" id="IPR011009">
    <property type="entry name" value="Kinase-like_dom_sf"/>
</dbReference>
<dbReference type="InterPro" id="IPR001680">
    <property type="entry name" value="WD40_rpt"/>
</dbReference>
<comment type="similarity">
    <text evidence="5">Belongs to the cysteine-rich repeat secretory protein family.</text>
</comment>
<evidence type="ECO:0000256" key="4">
    <source>
        <dbReference type="ARBA" id="ARBA00022737"/>
    </source>
</evidence>
<dbReference type="Proteomes" id="UP001180020">
    <property type="component" value="Unassembled WGS sequence"/>
</dbReference>
<dbReference type="InterPro" id="IPR019775">
    <property type="entry name" value="WD40_repeat_CS"/>
</dbReference>
<dbReference type="PROSITE" id="PS50082">
    <property type="entry name" value="WD_REPEATS_2"/>
    <property type="match status" value="1"/>
</dbReference>
<sequence>MKCPNGVARMDSSTTTIRAQQGPTYLYCSSTSNYTSGSQFEANLNRTLESLTINTPTNNRLYNTSIEGTNDKVYGLAQCRGDLSSQSCQTCLNQSRLNIIKRCSKGKQAAIRYDGCLLRYSDEFFFDKVVNYEYVIIYVLQNMTEPNLFNENLSSLLSEVSQTVSANVSRFSVGATKYEEFFNIYAMGQCMEDLLEGDCYNCLVGLVGVLQEKIPATKKEAKILSASCFLWYSTDLFFSLQSLPSPPPSPSPSIVASSPTPTLTNRTTGEDGKAHDTEITNSLLFDFDTLRVATDDFSNSNKLGEGGFGPVYKAWRHWTKGTALRLVDRSLGKEKLQRVLSLSPSTAFGCGDGSVKALSSVDNCVFTAHQDRQIRVWEVSRG</sequence>
<keyword evidence="4" id="KW-0677">Repeat</keyword>
<proteinExistence type="inferred from homology"/>
<evidence type="ECO:0000256" key="6">
    <source>
        <dbReference type="PROSITE-ProRule" id="PRU00221"/>
    </source>
</evidence>
<evidence type="ECO:0000256" key="7">
    <source>
        <dbReference type="SAM" id="MobiDB-lite"/>
    </source>
</evidence>
<dbReference type="Gene3D" id="3.30.200.20">
    <property type="entry name" value="Phosphorylase Kinase, domain 1"/>
    <property type="match status" value="1"/>
</dbReference>
<dbReference type="Pfam" id="PF01657">
    <property type="entry name" value="Stress-antifung"/>
    <property type="match status" value="2"/>
</dbReference>
<comment type="caution">
    <text evidence="9">The sequence shown here is derived from an EMBL/GenBank/DDBJ whole genome shotgun (WGS) entry which is preliminary data.</text>
</comment>
<gene>
    <name evidence="9" type="primary">CRK25</name>
    <name evidence="9" type="ORF">QJS10_CPA01g01014</name>
</gene>
<dbReference type="GO" id="GO:0005576">
    <property type="term" value="C:extracellular region"/>
    <property type="evidence" value="ECO:0007669"/>
    <property type="project" value="UniProtKB-SubCell"/>
</dbReference>
<dbReference type="GO" id="GO:0016301">
    <property type="term" value="F:kinase activity"/>
    <property type="evidence" value="ECO:0007669"/>
    <property type="project" value="UniProtKB-KW"/>
</dbReference>
<dbReference type="SUPFAM" id="SSF56112">
    <property type="entry name" value="Protein kinase-like (PK-like)"/>
    <property type="match status" value="1"/>
</dbReference>
<dbReference type="PANTHER" id="PTHR32411:SF43">
    <property type="entry name" value="CYSTEINE-RICH REPEAT SECRETORY PROTEIN 38"/>
    <property type="match status" value="1"/>
</dbReference>
<evidence type="ECO:0000256" key="1">
    <source>
        <dbReference type="ARBA" id="ARBA00004613"/>
    </source>
</evidence>
<keyword evidence="6" id="KW-0853">WD repeat</keyword>
<accession>A0AAV9FKM3</accession>
<dbReference type="PROSITE" id="PS51473">
    <property type="entry name" value="GNK2"/>
    <property type="match status" value="2"/>
</dbReference>
<keyword evidence="10" id="KW-1185">Reference proteome</keyword>
<reference evidence="9" key="1">
    <citation type="journal article" date="2023" name="Nat. Commun.">
        <title>Diploid and tetraploid genomes of Acorus and the evolution of monocots.</title>
        <authorList>
            <person name="Ma L."/>
            <person name="Liu K.W."/>
            <person name="Li Z."/>
            <person name="Hsiao Y.Y."/>
            <person name="Qi Y."/>
            <person name="Fu T."/>
            <person name="Tang G.D."/>
            <person name="Zhang D."/>
            <person name="Sun W.H."/>
            <person name="Liu D.K."/>
            <person name="Li Y."/>
            <person name="Chen G.Z."/>
            <person name="Liu X.D."/>
            <person name="Liao X.Y."/>
            <person name="Jiang Y.T."/>
            <person name="Yu X."/>
            <person name="Hao Y."/>
            <person name="Huang J."/>
            <person name="Zhao X.W."/>
            <person name="Ke S."/>
            <person name="Chen Y.Y."/>
            <person name="Wu W.L."/>
            <person name="Hsu J.L."/>
            <person name="Lin Y.F."/>
            <person name="Huang M.D."/>
            <person name="Li C.Y."/>
            <person name="Huang L."/>
            <person name="Wang Z.W."/>
            <person name="Zhao X."/>
            <person name="Zhong W.Y."/>
            <person name="Peng D.H."/>
            <person name="Ahmad S."/>
            <person name="Lan S."/>
            <person name="Zhang J.S."/>
            <person name="Tsai W.C."/>
            <person name="Van de Peer Y."/>
            <person name="Liu Z.J."/>
        </authorList>
    </citation>
    <scope>NUCLEOTIDE SEQUENCE</scope>
    <source>
        <strain evidence="9">CP</strain>
    </source>
</reference>
<evidence type="ECO:0000256" key="5">
    <source>
        <dbReference type="ARBA" id="ARBA00038515"/>
    </source>
</evidence>
<keyword evidence="9" id="KW-0675">Receptor</keyword>
<reference evidence="9" key="2">
    <citation type="submission" date="2023-06" db="EMBL/GenBank/DDBJ databases">
        <authorList>
            <person name="Ma L."/>
            <person name="Liu K.-W."/>
            <person name="Li Z."/>
            <person name="Hsiao Y.-Y."/>
            <person name="Qi Y."/>
            <person name="Fu T."/>
            <person name="Tang G."/>
            <person name="Zhang D."/>
            <person name="Sun W.-H."/>
            <person name="Liu D.-K."/>
            <person name="Li Y."/>
            <person name="Chen G.-Z."/>
            <person name="Liu X.-D."/>
            <person name="Liao X.-Y."/>
            <person name="Jiang Y.-T."/>
            <person name="Yu X."/>
            <person name="Hao Y."/>
            <person name="Huang J."/>
            <person name="Zhao X.-W."/>
            <person name="Ke S."/>
            <person name="Chen Y.-Y."/>
            <person name="Wu W.-L."/>
            <person name="Hsu J.-L."/>
            <person name="Lin Y.-F."/>
            <person name="Huang M.-D."/>
            <person name="Li C.-Y."/>
            <person name="Huang L."/>
            <person name="Wang Z.-W."/>
            <person name="Zhao X."/>
            <person name="Zhong W.-Y."/>
            <person name="Peng D.-H."/>
            <person name="Ahmad S."/>
            <person name="Lan S."/>
            <person name="Zhang J.-S."/>
            <person name="Tsai W.-C."/>
            <person name="Van De Peer Y."/>
            <person name="Liu Z.-J."/>
        </authorList>
    </citation>
    <scope>NUCLEOTIDE SEQUENCE</scope>
    <source>
        <strain evidence="9">CP</strain>
        <tissue evidence="9">Leaves</tissue>
    </source>
</reference>
<dbReference type="EMBL" id="JAUJYO010000001">
    <property type="protein sequence ID" value="KAK1325177.1"/>
    <property type="molecule type" value="Genomic_DNA"/>
</dbReference>
<evidence type="ECO:0000256" key="2">
    <source>
        <dbReference type="ARBA" id="ARBA00022525"/>
    </source>
</evidence>
<evidence type="ECO:0000313" key="10">
    <source>
        <dbReference type="Proteomes" id="UP001180020"/>
    </source>
</evidence>